<comment type="cofactor">
    <cofactor evidence="1">
        <name>FAD</name>
        <dbReference type="ChEBI" id="CHEBI:57692"/>
    </cofactor>
</comment>
<dbReference type="InterPro" id="IPR009100">
    <property type="entry name" value="AcylCoA_DH/oxidase_NM_dom_sf"/>
</dbReference>
<dbReference type="Proteomes" id="UP000239866">
    <property type="component" value="Unassembled WGS sequence"/>
</dbReference>
<dbReference type="InterPro" id="IPR006089">
    <property type="entry name" value="Acyl-CoA_DH_CS"/>
</dbReference>
<dbReference type="InterPro" id="IPR052161">
    <property type="entry name" value="Mycobact_Acyl-CoA_DH"/>
</dbReference>
<sequence>MSGIRFNFPAPELDQSIYDLRSEVRTFLREEICNDRFTPVTDCWCAGVDLDFSRKLGQKGWLGVTWPKQYGGRELSALHRYVITEELLAVGAPVHAHWIADRQSGPLILSSGTEDMKRNILPRIAAGECFFALGLSEPEAGSDLASVKTRARKVDGGWEITGTKLWSSGAQHCQYMTVLARTSDPLEGKRHEGLTQFLVPLDSQGVAISGIRDMSGLMHFNESHFDSVFVPDDSVLGKVGEGWKQITSELALERSGPERFLSTFIVVEHALVRAASDLDARQAAIVGGIIARVRALRAMSLGVAALLESGKSPDVEAALVKDLGTRFEQDVVERLRAFRPILWKSGNGDVLDDLMTDSLLRQPSFTLRGGTNEVLKGIVARGIGLR</sequence>
<keyword evidence="8" id="KW-1185">Reference proteome</keyword>
<evidence type="ECO:0000256" key="4">
    <source>
        <dbReference type="ARBA" id="ARBA00023002"/>
    </source>
</evidence>
<reference evidence="7 8" key="1">
    <citation type="submission" date="2018-03" db="EMBL/GenBank/DDBJ databases">
        <title>Marinobacter brunus sp. nov., a marine bacterium of Gamma-proteobacteria isolated from the surface seawater of the South China Sea.</title>
        <authorList>
            <person name="Cheng H."/>
            <person name="Wu Y.-H."/>
            <person name="Xamxidin M."/>
            <person name="Xu X.-W."/>
        </authorList>
    </citation>
    <scope>NUCLEOTIDE SEQUENCE [LARGE SCALE GENOMIC DNA]</scope>
    <source>
        <strain evidence="7 8">NH169-3</strain>
    </source>
</reference>
<organism evidence="7 8">
    <name type="scientific">Marinobacter fuscus</name>
    <dbReference type="NCBI Taxonomy" id="2109942"/>
    <lineage>
        <taxon>Bacteria</taxon>
        <taxon>Pseudomonadati</taxon>
        <taxon>Pseudomonadota</taxon>
        <taxon>Gammaproteobacteria</taxon>
        <taxon>Pseudomonadales</taxon>
        <taxon>Marinobacteraceae</taxon>
        <taxon>Marinobacter</taxon>
    </lineage>
</organism>
<dbReference type="Gene3D" id="2.40.110.10">
    <property type="entry name" value="Butyryl-CoA Dehydrogenase, subunit A, domain 2"/>
    <property type="match status" value="1"/>
</dbReference>
<dbReference type="Gene3D" id="1.10.540.10">
    <property type="entry name" value="Acyl-CoA dehydrogenase/oxidase, N-terminal domain"/>
    <property type="match status" value="1"/>
</dbReference>
<evidence type="ECO:0000256" key="3">
    <source>
        <dbReference type="ARBA" id="ARBA00022827"/>
    </source>
</evidence>
<protein>
    <submittedName>
        <fullName evidence="7">Acyl-CoA dehydrogenase</fullName>
    </submittedName>
</protein>
<dbReference type="InterPro" id="IPR046373">
    <property type="entry name" value="Acyl-CoA_Oxase/DH_mid-dom_sf"/>
</dbReference>
<dbReference type="InterPro" id="IPR013786">
    <property type="entry name" value="AcylCoA_DH/ox_N"/>
</dbReference>
<dbReference type="RefSeq" id="WP_106761503.1">
    <property type="nucleotide sequence ID" value="NZ_PXNP01000019.1"/>
</dbReference>
<feature type="domain" description="Acyl-CoA oxidase/dehydrogenase middle" evidence="5">
    <location>
        <begin position="132"/>
        <end position="226"/>
    </location>
</feature>
<dbReference type="Pfam" id="PF02771">
    <property type="entry name" value="Acyl-CoA_dh_N"/>
    <property type="match status" value="1"/>
</dbReference>
<comment type="caution">
    <text evidence="7">The sequence shown here is derived from an EMBL/GenBank/DDBJ whole genome shotgun (WGS) entry which is preliminary data.</text>
</comment>
<dbReference type="FunFam" id="2.40.110.10:FF:000011">
    <property type="entry name" value="Acyl-CoA dehydrogenase FadE34"/>
    <property type="match status" value="1"/>
</dbReference>
<dbReference type="PANTHER" id="PTHR43292:SF4">
    <property type="entry name" value="ACYL-COA DEHYDROGENASE FADE34"/>
    <property type="match status" value="1"/>
</dbReference>
<evidence type="ECO:0000313" key="7">
    <source>
        <dbReference type="EMBL" id="PSF11908.1"/>
    </source>
</evidence>
<dbReference type="SUPFAM" id="SSF56645">
    <property type="entry name" value="Acyl-CoA dehydrogenase NM domain-like"/>
    <property type="match status" value="1"/>
</dbReference>
<evidence type="ECO:0000256" key="1">
    <source>
        <dbReference type="ARBA" id="ARBA00001974"/>
    </source>
</evidence>
<name>A0A2T1KPE5_9GAMM</name>
<dbReference type="Pfam" id="PF02770">
    <property type="entry name" value="Acyl-CoA_dh_M"/>
    <property type="match status" value="1"/>
</dbReference>
<accession>A0A2T1KPE5</accession>
<keyword evidence="2" id="KW-0285">Flavoprotein</keyword>
<evidence type="ECO:0000313" key="8">
    <source>
        <dbReference type="Proteomes" id="UP000239866"/>
    </source>
</evidence>
<dbReference type="GO" id="GO:0050660">
    <property type="term" value="F:flavin adenine dinucleotide binding"/>
    <property type="evidence" value="ECO:0007669"/>
    <property type="project" value="InterPro"/>
</dbReference>
<proteinExistence type="predicted"/>
<dbReference type="PROSITE" id="PS00072">
    <property type="entry name" value="ACYL_COA_DH_1"/>
    <property type="match status" value="1"/>
</dbReference>
<dbReference type="OrthoDB" id="9769473at2"/>
<dbReference type="SUPFAM" id="SSF47203">
    <property type="entry name" value="Acyl-CoA dehydrogenase C-terminal domain-like"/>
    <property type="match status" value="1"/>
</dbReference>
<keyword evidence="3" id="KW-0274">FAD</keyword>
<feature type="domain" description="Acyl-CoA dehydrogenase/oxidase N-terminal" evidence="6">
    <location>
        <begin position="20"/>
        <end position="128"/>
    </location>
</feature>
<evidence type="ECO:0000259" key="5">
    <source>
        <dbReference type="Pfam" id="PF02770"/>
    </source>
</evidence>
<dbReference type="GO" id="GO:0003995">
    <property type="term" value="F:acyl-CoA dehydrogenase activity"/>
    <property type="evidence" value="ECO:0007669"/>
    <property type="project" value="InterPro"/>
</dbReference>
<dbReference type="Gene3D" id="1.20.140.10">
    <property type="entry name" value="Butyryl-CoA Dehydrogenase, subunit A, domain 3"/>
    <property type="match status" value="1"/>
</dbReference>
<dbReference type="GO" id="GO:0005886">
    <property type="term" value="C:plasma membrane"/>
    <property type="evidence" value="ECO:0007669"/>
    <property type="project" value="TreeGrafter"/>
</dbReference>
<evidence type="ECO:0000259" key="6">
    <source>
        <dbReference type="Pfam" id="PF02771"/>
    </source>
</evidence>
<keyword evidence="4" id="KW-0560">Oxidoreductase</keyword>
<dbReference type="PANTHER" id="PTHR43292">
    <property type="entry name" value="ACYL-COA DEHYDROGENASE"/>
    <property type="match status" value="1"/>
</dbReference>
<dbReference type="InterPro" id="IPR037069">
    <property type="entry name" value="AcylCoA_DH/ox_N_sf"/>
</dbReference>
<dbReference type="AlphaFoldDB" id="A0A2T1KPE5"/>
<dbReference type="InterPro" id="IPR036250">
    <property type="entry name" value="AcylCo_DH-like_C"/>
</dbReference>
<dbReference type="InterPro" id="IPR006091">
    <property type="entry name" value="Acyl-CoA_Oxase/DH_mid-dom"/>
</dbReference>
<dbReference type="EMBL" id="PXNP01000019">
    <property type="protein sequence ID" value="PSF11908.1"/>
    <property type="molecule type" value="Genomic_DNA"/>
</dbReference>
<evidence type="ECO:0000256" key="2">
    <source>
        <dbReference type="ARBA" id="ARBA00022630"/>
    </source>
</evidence>
<gene>
    <name evidence="7" type="ORF">C7H09_04945</name>
</gene>